<name>A0A286GB42_9PROT</name>
<dbReference type="RefSeq" id="WP_097278299.1">
    <property type="nucleotide sequence ID" value="NZ_OCNJ01000002.1"/>
</dbReference>
<dbReference type="EMBL" id="OCNJ01000002">
    <property type="protein sequence ID" value="SOD92698.1"/>
    <property type="molecule type" value="Genomic_DNA"/>
</dbReference>
<keyword evidence="2" id="KW-1185">Reference proteome</keyword>
<dbReference type="Proteomes" id="UP000219621">
    <property type="component" value="Unassembled WGS sequence"/>
</dbReference>
<accession>A0A286GB42</accession>
<evidence type="ECO:0000313" key="2">
    <source>
        <dbReference type="Proteomes" id="UP000219621"/>
    </source>
</evidence>
<reference evidence="1 2" key="1">
    <citation type="submission" date="2017-09" db="EMBL/GenBank/DDBJ databases">
        <authorList>
            <person name="Ehlers B."/>
            <person name="Leendertz F.H."/>
        </authorList>
    </citation>
    <scope>NUCLEOTIDE SEQUENCE [LARGE SCALE GENOMIC DNA]</scope>
    <source>
        <strain evidence="1 2">USBA 140</strain>
    </source>
</reference>
<sequence>MAQIVLMIPRRSDFTEQLLRDVASMVGLPAGEPPWVQGECMLDDYRGMILVESVEWATEVESDEPGDGRRTVHAPKIETIKIKRRVDTSSSALTRWVLTTKVSKYPWELYFLRAVGGQTIRSQTQFEGGGFEQRENLGPMQVKFMTMQIFNPLITKYSFSIGDGDAEESMEVSGTKIRWVYHKTNDLQRVEGQVAVTYDMQSGRVS</sequence>
<proteinExistence type="predicted"/>
<dbReference type="InterPro" id="IPR036624">
    <property type="entry name" value="Hcp1-lik_sf"/>
</dbReference>
<protein>
    <submittedName>
        <fullName evidence="1">Type VI protein secretion system component Hcp (Secreted cytotoxin)</fullName>
    </submittedName>
</protein>
<gene>
    <name evidence="1" type="ORF">SAMN05421508_102565</name>
</gene>
<dbReference type="SUPFAM" id="SSF141452">
    <property type="entry name" value="Hcp1-like"/>
    <property type="match status" value="2"/>
</dbReference>
<dbReference type="InterPro" id="IPR008514">
    <property type="entry name" value="T6SS_Hcp"/>
</dbReference>
<dbReference type="AlphaFoldDB" id="A0A286GB42"/>
<dbReference type="Pfam" id="PF05638">
    <property type="entry name" value="T6SS_HCP"/>
    <property type="match status" value="1"/>
</dbReference>
<evidence type="ECO:0000313" key="1">
    <source>
        <dbReference type="EMBL" id="SOD92698.1"/>
    </source>
</evidence>
<organism evidence="1 2">
    <name type="scientific">Caenispirillum bisanense</name>
    <dbReference type="NCBI Taxonomy" id="414052"/>
    <lineage>
        <taxon>Bacteria</taxon>
        <taxon>Pseudomonadati</taxon>
        <taxon>Pseudomonadota</taxon>
        <taxon>Alphaproteobacteria</taxon>
        <taxon>Rhodospirillales</taxon>
        <taxon>Novispirillaceae</taxon>
        <taxon>Caenispirillum</taxon>
    </lineage>
</organism>
<dbReference type="Gene3D" id="2.30.110.20">
    <property type="entry name" value="Hcp1-like"/>
    <property type="match status" value="1"/>
</dbReference>